<dbReference type="InterPro" id="IPR013783">
    <property type="entry name" value="Ig-like_fold"/>
</dbReference>
<keyword evidence="5" id="KW-0732">Signal</keyword>
<keyword evidence="4" id="KW-1133">Transmembrane helix</keyword>
<evidence type="ECO:0000256" key="3">
    <source>
        <dbReference type="ARBA" id="ARBA00022553"/>
    </source>
</evidence>
<dbReference type="EMBL" id="VJZR01000004">
    <property type="protein sequence ID" value="TRX21594.1"/>
    <property type="molecule type" value="Genomic_DNA"/>
</dbReference>
<dbReference type="InterPro" id="IPR011123">
    <property type="entry name" value="Y_Y_Y"/>
</dbReference>
<dbReference type="AlphaFoldDB" id="A0A553CMD3"/>
<feature type="chain" id="PRO_5021806311" description="histidine kinase" evidence="5">
    <location>
        <begin position="23"/>
        <end position="1107"/>
    </location>
</feature>
<organism evidence="7 8">
    <name type="scientific">Flavobacterium franklandianum</name>
    <dbReference type="NCBI Taxonomy" id="2594430"/>
    <lineage>
        <taxon>Bacteria</taxon>
        <taxon>Pseudomonadati</taxon>
        <taxon>Bacteroidota</taxon>
        <taxon>Flavobacteriia</taxon>
        <taxon>Flavobacteriales</taxon>
        <taxon>Flavobacteriaceae</taxon>
        <taxon>Flavobacterium</taxon>
    </lineage>
</organism>
<dbReference type="OrthoDB" id="9809670at2"/>
<dbReference type="EC" id="2.7.13.3" evidence="2"/>
<comment type="catalytic activity">
    <reaction evidence="1">
        <text>ATP + protein L-histidine = ADP + protein N-phospho-L-histidine.</text>
        <dbReference type="EC" id="2.7.13.3"/>
    </reaction>
</comment>
<evidence type="ECO:0000256" key="5">
    <source>
        <dbReference type="SAM" id="SignalP"/>
    </source>
</evidence>
<dbReference type="InterPro" id="IPR004358">
    <property type="entry name" value="Sig_transdc_His_kin-like_C"/>
</dbReference>
<feature type="signal peptide" evidence="5">
    <location>
        <begin position="1"/>
        <end position="22"/>
    </location>
</feature>
<dbReference type="PANTHER" id="PTHR43547">
    <property type="entry name" value="TWO-COMPONENT HISTIDINE KINASE"/>
    <property type="match status" value="1"/>
</dbReference>
<comment type="caution">
    <text evidence="7">The sequence shown here is derived from an EMBL/GenBank/DDBJ whole genome shotgun (WGS) entry which is preliminary data.</text>
</comment>
<dbReference type="Pfam" id="PF07494">
    <property type="entry name" value="Reg_prop"/>
    <property type="match status" value="1"/>
</dbReference>
<evidence type="ECO:0000313" key="8">
    <source>
        <dbReference type="Proteomes" id="UP000318585"/>
    </source>
</evidence>
<dbReference type="Gene3D" id="2.60.40.10">
    <property type="entry name" value="Immunoglobulins"/>
    <property type="match status" value="1"/>
</dbReference>
<keyword evidence="3" id="KW-0597">Phosphoprotein</keyword>
<dbReference type="InterPro" id="IPR036097">
    <property type="entry name" value="HisK_dim/P_sf"/>
</dbReference>
<reference evidence="7 8" key="1">
    <citation type="submission" date="2019-07" db="EMBL/GenBank/DDBJ databases">
        <title>Novel species of Flavobacterium.</title>
        <authorList>
            <person name="Liu Q."/>
            <person name="Xin Y.-H."/>
        </authorList>
    </citation>
    <scope>NUCLEOTIDE SEQUENCE [LARGE SCALE GENOMIC DNA]</scope>
    <source>
        <strain evidence="7 8">LB3P56</strain>
    </source>
</reference>
<dbReference type="Pfam" id="PF07495">
    <property type="entry name" value="Y_Y_Y"/>
    <property type="match status" value="1"/>
</dbReference>
<dbReference type="InterPro" id="IPR011110">
    <property type="entry name" value="Reg_prop"/>
</dbReference>
<dbReference type="InterPro" id="IPR015943">
    <property type="entry name" value="WD40/YVTN_repeat-like_dom_sf"/>
</dbReference>
<keyword evidence="8" id="KW-1185">Reference proteome</keyword>
<evidence type="ECO:0000256" key="4">
    <source>
        <dbReference type="SAM" id="Phobius"/>
    </source>
</evidence>
<dbReference type="Gene3D" id="3.30.565.10">
    <property type="entry name" value="Histidine kinase-like ATPase, C-terminal domain"/>
    <property type="match status" value="1"/>
</dbReference>
<dbReference type="PRINTS" id="PR00344">
    <property type="entry name" value="BCTRLSENSOR"/>
</dbReference>
<dbReference type="InterPro" id="IPR005467">
    <property type="entry name" value="His_kinase_dom"/>
</dbReference>
<dbReference type="InterPro" id="IPR003594">
    <property type="entry name" value="HATPase_dom"/>
</dbReference>
<feature type="transmembrane region" description="Helical" evidence="4">
    <location>
        <begin position="795"/>
        <end position="815"/>
    </location>
</feature>
<dbReference type="Pfam" id="PF02518">
    <property type="entry name" value="HATPase_c"/>
    <property type="match status" value="1"/>
</dbReference>
<dbReference type="SUPFAM" id="SSF63829">
    <property type="entry name" value="Calcium-dependent phosphotriesterase"/>
    <property type="match status" value="2"/>
</dbReference>
<sequence>MKKLFLIILLVSFQAFFTPVSAQLNPNNLSFYNELQGVLIRDIITDKSGVVWIASDNGLVRYDGYEYKHYDVDPKDSKTMGSILPNKLFEAQDGHIWIGSSDNVLSEFNPVTKTFKNYNFSKLTDFPFGERVVITTINEDLEGRIYFGAWGKFGSIGNHTIFYKDKNKEQLQRYDSPNKVEIKSIYQATTDKLGNIWVFASNGFFRIDNNKNIHKENWPIAEFLTDKYYSTIISDAKGNIWMASSNNIYSILSVWNPNSGKIKSYPLKQANDKVPLFLNEMEMDSKGNIWIGTNKGLGYFQLKKEQFQILKESEDPKMAKVEVYCLHLDSFDNIWMGTPSQGLLRYANKAVLKSYVYKKEDKNSISFGWVNKMFEKREGKVWITSERGLNEFDPKNNSLTPYSFADILPGFENCSAIGEFSPYEILIQTNKGYFLFNTITKICKKTILDPKLAKLHIFNLKKDSRDNQWYCTTEGAFLKRKNSKTLQHFDLSKLPGSNTSSNSVNNIYDSSKFGIWLLTDNGLFLYNYSTAKVERYGFDPKKGDVLKSQDINSLYVDKEGILWVGTWNGGLNKYNTKTGKIKYYTIKDGLPSMGIQGILPDEKNKALWLSTFEGMSRFSLKEEQFNNFSMEDGIQGRLFADGSYLKTSNGLMIFGGQTGITVFNPNDITKNSTPPKVFITDFKIGELSIFVNNDSLAKNVPYKSKNIVLNFNQNNISINYIGIHYANPASNKFAYKLENYDDNWREVGTVRMAYYYNLPPGDYTFRVKAANSNGVWNETGASIHFSITPPWWSTWWAYTIYGLLFIIVIFSIDRFQRKRLLEKQRVMAKEIELAQAKEIEVAYHKLKETQSQLIQSEKMASLGELTAGIAHEIQNPLNFVNNFSEVSMELIDEMEAEIAKGDAAEAKTIANDIKQNLEKINYHGKRADGIVKGMLQHSRSGNNVKESTDINVLADEYLRLAYHGLRAKDKSFNAELETNFDANLPKINVIPQDIGRVLLNLFTNAFYATHQKQKTAKGEYKPCVSVTTVQKNEIVEITVKDNGMGIPDAIKDKIMQPFFTTKPTGEGTGLGLSLSYDIVVLSHSGSINIESVEGEGSVFIISLPFKN</sequence>
<dbReference type="FunFam" id="2.60.40.10:FF:000791">
    <property type="entry name" value="Two-component system sensor histidine kinase/response regulator"/>
    <property type="match status" value="1"/>
</dbReference>
<gene>
    <name evidence="7" type="ORF">FNW17_06825</name>
</gene>
<dbReference type="Gene3D" id="2.130.10.10">
    <property type="entry name" value="YVTN repeat-like/Quinoprotein amine dehydrogenase"/>
    <property type="match status" value="2"/>
</dbReference>
<keyword evidence="4" id="KW-0472">Membrane</keyword>
<evidence type="ECO:0000256" key="1">
    <source>
        <dbReference type="ARBA" id="ARBA00000085"/>
    </source>
</evidence>
<dbReference type="SMART" id="SM00388">
    <property type="entry name" value="HisKA"/>
    <property type="match status" value="1"/>
</dbReference>
<dbReference type="Proteomes" id="UP000318585">
    <property type="component" value="Unassembled WGS sequence"/>
</dbReference>
<dbReference type="PROSITE" id="PS50109">
    <property type="entry name" value="HIS_KIN"/>
    <property type="match status" value="1"/>
</dbReference>
<dbReference type="SUPFAM" id="SSF47384">
    <property type="entry name" value="Homodimeric domain of signal transducing histidine kinase"/>
    <property type="match status" value="1"/>
</dbReference>
<dbReference type="PANTHER" id="PTHR43547:SF2">
    <property type="entry name" value="HYBRID SIGNAL TRANSDUCTION HISTIDINE KINASE C"/>
    <property type="match status" value="1"/>
</dbReference>
<keyword evidence="4" id="KW-0812">Transmembrane</keyword>
<feature type="domain" description="Histidine kinase" evidence="6">
    <location>
        <begin position="868"/>
        <end position="1107"/>
    </location>
</feature>
<name>A0A553CMD3_9FLAO</name>
<dbReference type="SMART" id="SM00387">
    <property type="entry name" value="HATPase_c"/>
    <property type="match status" value="1"/>
</dbReference>
<dbReference type="Gene3D" id="1.10.287.130">
    <property type="match status" value="1"/>
</dbReference>
<evidence type="ECO:0000313" key="7">
    <source>
        <dbReference type="EMBL" id="TRX21594.1"/>
    </source>
</evidence>
<evidence type="ECO:0000259" key="6">
    <source>
        <dbReference type="PROSITE" id="PS50109"/>
    </source>
</evidence>
<accession>A0A553CMD3</accession>
<protein>
    <recommendedName>
        <fullName evidence="2">histidine kinase</fullName>
        <ecNumber evidence="2">2.7.13.3</ecNumber>
    </recommendedName>
</protein>
<proteinExistence type="predicted"/>
<dbReference type="RefSeq" id="WP_144071238.1">
    <property type="nucleotide sequence ID" value="NZ_VJZR01000004.1"/>
</dbReference>
<dbReference type="InterPro" id="IPR036890">
    <property type="entry name" value="HATPase_C_sf"/>
</dbReference>
<dbReference type="GO" id="GO:0000155">
    <property type="term" value="F:phosphorelay sensor kinase activity"/>
    <property type="evidence" value="ECO:0007669"/>
    <property type="project" value="InterPro"/>
</dbReference>
<evidence type="ECO:0000256" key="2">
    <source>
        <dbReference type="ARBA" id="ARBA00012438"/>
    </source>
</evidence>
<dbReference type="SUPFAM" id="SSF55874">
    <property type="entry name" value="ATPase domain of HSP90 chaperone/DNA topoisomerase II/histidine kinase"/>
    <property type="match status" value="1"/>
</dbReference>
<dbReference type="InterPro" id="IPR003661">
    <property type="entry name" value="HisK_dim/P_dom"/>
</dbReference>
<dbReference type="CDD" id="cd00082">
    <property type="entry name" value="HisKA"/>
    <property type="match status" value="1"/>
</dbReference>